<dbReference type="STRING" id="619304.SAMN05421760_104114"/>
<protein>
    <recommendedName>
        <fullName evidence="3">SMI1 / KNR4 family (SUKH-1)</fullName>
    </recommendedName>
</protein>
<reference evidence="2" key="1">
    <citation type="submission" date="2017-01" db="EMBL/GenBank/DDBJ databases">
        <authorList>
            <person name="Varghese N."/>
            <person name="Submissions S."/>
        </authorList>
    </citation>
    <scope>NUCLEOTIDE SEQUENCE [LARGE SCALE GENOMIC DNA]</scope>
    <source>
        <strain evidence="2">DSM 22306</strain>
    </source>
</reference>
<organism evidence="1 2">
    <name type="scientific">Neptunomonas antarctica</name>
    <dbReference type="NCBI Taxonomy" id="619304"/>
    <lineage>
        <taxon>Bacteria</taxon>
        <taxon>Pseudomonadati</taxon>
        <taxon>Pseudomonadota</taxon>
        <taxon>Gammaproteobacteria</taxon>
        <taxon>Oceanospirillales</taxon>
        <taxon>Oceanospirillaceae</taxon>
        <taxon>Neptunomonas</taxon>
    </lineage>
</organism>
<accession>A0A1N7LKS3</accession>
<proteinExistence type="predicted"/>
<evidence type="ECO:0000313" key="1">
    <source>
        <dbReference type="EMBL" id="SIS74455.1"/>
    </source>
</evidence>
<dbReference type="AlphaFoldDB" id="A0A1N7LKS3"/>
<gene>
    <name evidence="1" type="ORF">SAMN05421760_104114</name>
</gene>
<keyword evidence="2" id="KW-1185">Reference proteome</keyword>
<name>A0A1N7LKS3_9GAMM</name>
<dbReference type="RefSeq" id="WP_054341570.1">
    <property type="nucleotide sequence ID" value="NZ_FTOE01000004.1"/>
</dbReference>
<evidence type="ECO:0008006" key="3">
    <source>
        <dbReference type="Google" id="ProtNLM"/>
    </source>
</evidence>
<evidence type="ECO:0000313" key="2">
    <source>
        <dbReference type="Proteomes" id="UP000185999"/>
    </source>
</evidence>
<dbReference type="Proteomes" id="UP000185999">
    <property type="component" value="Unassembled WGS sequence"/>
</dbReference>
<sequence length="204" mass="22421">MNLQAAVNLINSFSTRELPLRVGVDGAISRALEKHKSVSLPPELKAYIDTLCPQQSFIFEGVGSPINILTTADLSWSMPGYNIDPETLAPIVGWKDSWFLIANEGGEPIIVDISETNSTSTVYSAIQGGEGWEFAPIADSIGLFLLCAAAIEHAMDFPGVDEALDDDFNLADKAAQWLFPFIKQHAPTYYEEWVAVFENYEDAM</sequence>
<dbReference type="EMBL" id="FTOE01000004">
    <property type="protein sequence ID" value="SIS74455.1"/>
    <property type="molecule type" value="Genomic_DNA"/>
</dbReference>
<dbReference type="OrthoDB" id="8444591at2"/>